<keyword evidence="3" id="KW-1185">Reference proteome</keyword>
<dbReference type="GO" id="GO:0016627">
    <property type="term" value="F:oxidoreductase activity, acting on the CH-CH group of donors"/>
    <property type="evidence" value="ECO:0007669"/>
    <property type="project" value="TreeGrafter"/>
</dbReference>
<dbReference type="PANTHER" id="PTHR35176:SF11">
    <property type="entry name" value="PYRIDOXAMINE 5'-PHOSPHATE OXIDASE FAMILY PROTEIN"/>
    <property type="match status" value="1"/>
</dbReference>
<reference evidence="2 3" key="1">
    <citation type="submission" date="2019-09" db="EMBL/GenBank/DDBJ databases">
        <authorList>
            <person name="Chen X.-Y."/>
        </authorList>
    </citation>
    <scope>NUCLEOTIDE SEQUENCE [LARGE SCALE GENOMIC DNA]</scope>
    <source>
        <strain evidence="2 3">NY5</strain>
    </source>
</reference>
<evidence type="ECO:0000256" key="1">
    <source>
        <dbReference type="ARBA" id="ARBA00023002"/>
    </source>
</evidence>
<organism evidence="2 3">
    <name type="scientific">Pseudohalioglobus sediminis</name>
    <dbReference type="NCBI Taxonomy" id="2606449"/>
    <lineage>
        <taxon>Bacteria</taxon>
        <taxon>Pseudomonadati</taxon>
        <taxon>Pseudomonadota</taxon>
        <taxon>Gammaproteobacteria</taxon>
        <taxon>Cellvibrionales</taxon>
        <taxon>Halieaceae</taxon>
        <taxon>Pseudohalioglobus</taxon>
    </lineage>
</organism>
<dbReference type="GO" id="GO:0070967">
    <property type="term" value="F:coenzyme F420 binding"/>
    <property type="evidence" value="ECO:0007669"/>
    <property type="project" value="TreeGrafter"/>
</dbReference>
<dbReference type="EC" id="1.-.-.-" evidence="2"/>
<dbReference type="AlphaFoldDB" id="A0A5B0WRM7"/>
<gene>
    <name evidence="2" type="ORF">F0M18_17430</name>
</gene>
<dbReference type="SUPFAM" id="SSF50475">
    <property type="entry name" value="FMN-binding split barrel"/>
    <property type="match status" value="1"/>
</dbReference>
<dbReference type="Proteomes" id="UP000323708">
    <property type="component" value="Unassembled WGS sequence"/>
</dbReference>
<name>A0A5B0WRM7_9GAMM</name>
<dbReference type="GO" id="GO:0005829">
    <property type="term" value="C:cytosol"/>
    <property type="evidence" value="ECO:0007669"/>
    <property type="project" value="TreeGrafter"/>
</dbReference>
<dbReference type="InterPro" id="IPR012349">
    <property type="entry name" value="Split_barrel_FMN-bd"/>
</dbReference>
<proteinExistence type="predicted"/>
<dbReference type="Gene3D" id="2.30.110.10">
    <property type="entry name" value="Electron Transport, Fmn-binding Protein, Chain A"/>
    <property type="match status" value="1"/>
</dbReference>
<dbReference type="NCBIfam" id="TIGR03666">
    <property type="entry name" value="Rv2061_F420"/>
    <property type="match status" value="1"/>
</dbReference>
<keyword evidence="1 2" id="KW-0560">Oxidoreductase</keyword>
<dbReference type="InterPro" id="IPR052019">
    <property type="entry name" value="F420H2_bilvrd_red/Heme_oxyg"/>
</dbReference>
<protein>
    <submittedName>
        <fullName evidence="2">PPOX class F420-dependent oxidoreductase</fullName>
        <ecNumber evidence="2">1.-.-.-</ecNumber>
    </submittedName>
</protein>
<dbReference type="InterPro" id="IPR019965">
    <property type="entry name" value="PPOX_F420-dep_Rv2061_put"/>
</dbReference>
<accession>A0A5B0WRM7</accession>
<dbReference type="EMBL" id="VTUX01000009">
    <property type="protein sequence ID" value="KAA1188985.1"/>
    <property type="molecule type" value="Genomic_DNA"/>
</dbReference>
<sequence>MGHLPLNYHGAQAPVSRRTASTMNAQQIKQFEAGEYMSFATLKKSGDFVATPVWFAPLDGAYYVFSAGDAGKVKRLRNFSDARIARCTVTGRVTGETFDADAYLLDTPEDEATALRALHKKYGMKMKFTDVLSALTGKKQKRAYIRVVPR</sequence>
<evidence type="ECO:0000313" key="2">
    <source>
        <dbReference type="EMBL" id="KAA1188985.1"/>
    </source>
</evidence>
<evidence type="ECO:0000313" key="3">
    <source>
        <dbReference type="Proteomes" id="UP000323708"/>
    </source>
</evidence>
<dbReference type="PANTHER" id="PTHR35176">
    <property type="entry name" value="HEME OXYGENASE HI_0854-RELATED"/>
    <property type="match status" value="1"/>
</dbReference>
<comment type="caution">
    <text evidence="2">The sequence shown here is derived from an EMBL/GenBank/DDBJ whole genome shotgun (WGS) entry which is preliminary data.</text>
</comment>